<dbReference type="GO" id="GO:0003824">
    <property type="term" value="F:catalytic activity"/>
    <property type="evidence" value="ECO:0007669"/>
    <property type="project" value="InterPro"/>
</dbReference>
<dbReference type="PANTHER" id="PTHR43459:SF1">
    <property type="entry name" value="EG:BACN32G11.4 PROTEIN"/>
    <property type="match status" value="1"/>
</dbReference>
<dbReference type="PROSITE" id="PS00166">
    <property type="entry name" value="ENOYL_COA_HYDRATASE"/>
    <property type="match status" value="1"/>
</dbReference>
<name>A0A7X6I564_9BURK</name>
<gene>
    <name evidence="3" type="ORF">RAMLITH_04155</name>
</gene>
<evidence type="ECO:0000313" key="3">
    <source>
        <dbReference type="EMBL" id="NKE65003.1"/>
    </source>
</evidence>
<evidence type="ECO:0000256" key="1">
    <source>
        <dbReference type="ARBA" id="ARBA00005254"/>
    </source>
</evidence>
<dbReference type="Pfam" id="PF00378">
    <property type="entry name" value="ECH_1"/>
    <property type="match status" value="1"/>
</dbReference>
<dbReference type="Gene3D" id="3.90.226.10">
    <property type="entry name" value="2-enoyl-CoA Hydratase, Chain A, domain 1"/>
    <property type="match status" value="1"/>
</dbReference>
<dbReference type="AlphaFoldDB" id="A0A7X6I564"/>
<comment type="caution">
    <text evidence="3">The sequence shown here is derived from an EMBL/GenBank/DDBJ whole genome shotgun (WGS) entry which is preliminary data.</text>
</comment>
<dbReference type="SUPFAM" id="SSF52096">
    <property type="entry name" value="ClpP/crotonase"/>
    <property type="match status" value="1"/>
</dbReference>
<dbReference type="CDD" id="cd06558">
    <property type="entry name" value="crotonase-like"/>
    <property type="match status" value="1"/>
</dbReference>
<keyword evidence="4" id="KW-1185">Reference proteome</keyword>
<evidence type="ECO:0000313" key="4">
    <source>
        <dbReference type="Proteomes" id="UP000521868"/>
    </source>
</evidence>
<accession>A0A7X6I564</accession>
<dbReference type="InterPro" id="IPR001753">
    <property type="entry name" value="Enoyl-CoA_hydra/iso"/>
</dbReference>
<comment type="similarity">
    <text evidence="1 2">Belongs to the enoyl-CoA hydratase/isomerase family.</text>
</comment>
<dbReference type="EMBL" id="VTOX01000001">
    <property type="protein sequence ID" value="NKE65003.1"/>
    <property type="molecule type" value="Genomic_DNA"/>
</dbReference>
<protein>
    <submittedName>
        <fullName evidence="3">Enoyl-CoA hydratase family protein</fullName>
    </submittedName>
</protein>
<dbReference type="RefSeq" id="WP_168106040.1">
    <property type="nucleotide sequence ID" value="NZ_VTOX01000001.1"/>
</dbReference>
<sequence length="286" mass="31074">MSETNERLDPALAAGNRRQLAGYRATHFLWEVREKVATVTLNRPERKNPLTFESYAELRDLFAQLKYADDVTAVVVTGAGGNFCSGGDVHEIIGPLVRLKAPELLMFTRMTGDLVRTMRACPQPIVAAIDGVCAGAGAIVAMASDVRLGTARSKTAFLFNRVGLAGCDMGACSILPHIIGQGRASELLFTGRALGGEEGERWGFFNRLCAPEALLDEAQALAREFAQGPTFANGITKTMLHQEWAMTVDQALEAEAQAQAICMMTEDFSRAYHAFVAKTRPRFEGN</sequence>
<proteinExistence type="inferred from homology"/>
<dbReference type="PANTHER" id="PTHR43459">
    <property type="entry name" value="ENOYL-COA HYDRATASE"/>
    <property type="match status" value="1"/>
</dbReference>
<evidence type="ECO:0000256" key="2">
    <source>
        <dbReference type="RuleBase" id="RU003707"/>
    </source>
</evidence>
<dbReference type="InterPro" id="IPR014748">
    <property type="entry name" value="Enoyl-CoA_hydra_C"/>
</dbReference>
<dbReference type="InterPro" id="IPR029045">
    <property type="entry name" value="ClpP/crotonase-like_dom_sf"/>
</dbReference>
<reference evidence="3 4" key="1">
    <citation type="journal article" date="2020" name="Nature">
        <title>Bacterial chemolithoautotrophy via manganese oxidation.</title>
        <authorList>
            <person name="Yu H."/>
            <person name="Leadbetter J.R."/>
        </authorList>
    </citation>
    <scope>NUCLEOTIDE SEQUENCE [LARGE SCALE GENOMIC DNA]</scope>
    <source>
        <strain evidence="3 4">RBP-1</strain>
    </source>
</reference>
<dbReference type="InterPro" id="IPR018376">
    <property type="entry name" value="Enoyl-CoA_hyd/isom_CS"/>
</dbReference>
<dbReference type="Proteomes" id="UP000521868">
    <property type="component" value="Unassembled WGS sequence"/>
</dbReference>
<dbReference type="NCBIfam" id="NF006107">
    <property type="entry name" value="PRK08258.1"/>
    <property type="match status" value="1"/>
</dbReference>
<dbReference type="Gene3D" id="1.10.12.10">
    <property type="entry name" value="Lyase 2-enoyl-coa Hydratase, Chain A, domain 2"/>
    <property type="match status" value="1"/>
</dbReference>
<organism evidence="3 4">
    <name type="scientific">Ramlibacter lithotrophicus</name>
    <dbReference type="NCBI Taxonomy" id="2606681"/>
    <lineage>
        <taxon>Bacteria</taxon>
        <taxon>Pseudomonadati</taxon>
        <taxon>Pseudomonadota</taxon>
        <taxon>Betaproteobacteria</taxon>
        <taxon>Burkholderiales</taxon>
        <taxon>Comamonadaceae</taxon>
        <taxon>Ramlibacter</taxon>
    </lineage>
</organism>